<protein>
    <recommendedName>
        <fullName evidence="4">DNA internalization-related competence protein ComEC/Rec2</fullName>
    </recommendedName>
</protein>
<dbReference type="InterPro" id="IPR036866">
    <property type="entry name" value="RibonucZ/Hydroxyglut_hydro"/>
</dbReference>
<reference evidence="2 3" key="1">
    <citation type="journal article" date="2019" name="Int. J. Syst. Evol. Microbiol.">
        <title>The Global Catalogue of Microorganisms (GCM) 10K type strain sequencing project: providing services to taxonomists for standard genome sequencing and annotation.</title>
        <authorList>
            <consortium name="The Broad Institute Genomics Platform"/>
            <consortium name="The Broad Institute Genome Sequencing Center for Infectious Disease"/>
            <person name="Wu L."/>
            <person name="Ma J."/>
        </authorList>
    </citation>
    <scope>NUCLEOTIDE SEQUENCE [LARGE SCALE GENOMIC DNA]</scope>
    <source>
        <strain evidence="2 3">JCM 16013</strain>
    </source>
</reference>
<feature type="compositionally biased region" description="Basic residues" evidence="1">
    <location>
        <begin position="17"/>
        <end position="26"/>
    </location>
</feature>
<feature type="region of interest" description="Disordered" evidence="1">
    <location>
        <begin position="1"/>
        <end position="37"/>
    </location>
</feature>
<dbReference type="SUPFAM" id="SSF56281">
    <property type="entry name" value="Metallo-hydrolase/oxidoreductase"/>
    <property type="match status" value="1"/>
</dbReference>
<dbReference type="PANTHER" id="PTHR30619:SF1">
    <property type="entry name" value="RECOMBINATION PROTEIN 2"/>
    <property type="match status" value="1"/>
</dbReference>
<evidence type="ECO:0000313" key="3">
    <source>
        <dbReference type="Proteomes" id="UP001499854"/>
    </source>
</evidence>
<dbReference type="Proteomes" id="UP001499854">
    <property type="component" value="Unassembled WGS sequence"/>
</dbReference>
<comment type="caution">
    <text evidence="2">The sequence shown here is derived from an EMBL/GenBank/DDBJ whole genome shotgun (WGS) entry which is preliminary data.</text>
</comment>
<evidence type="ECO:0000256" key="1">
    <source>
        <dbReference type="SAM" id="MobiDB-lite"/>
    </source>
</evidence>
<dbReference type="InterPro" id="IPR052159">
    <property type="entry name" value="Competence_DNA_uptake"/>
</dbReference>
<organism evidence="2 3">
    <name type="scientific">Catenulispora subtropica</name>
    <dbReference type="NCBI Taxonomy" id="450798"/>
    <lineage>
        <taxon>Bacteria</taxon>
        <taxon>Bacillati</taxon>
        <taxon>Actinomycetota</taxon>
        <taxon>Actinomycetes</taxon>
        <taxon>Catenulisporales</taxon>
        <taxon>Catenulisporaceae</taxon>
        <taxon>Catenulispora</taxon>
    </lineage>
</organism>
<gene>
    <name evidence="2" type="ORF">GCM10009838_21030</name>
</gene>
<keyword evidence="3" id="KW-1185">Reference proteome</keyword>
<dbReference type="Gene3D" id="3.60.15.10">
    <property type="entry name" value="Ribonuclease Z/Hydroxyacylglutathione hydrolase-like"/>
    <property type="match status" value="1"/>
</dbReference>
<name>A0ABN2R4Y1_9ACTN</name>
<accession>A0ABN2R4Y1</accession>
<dbReference type="PANTHER" id="PTHR30619">
    <property type="entry name" value="DNA INTERNALIZATION/COMPETENCE PROTEIN COMEC/REC2"/>
    <property type="match status" value="1"/>
</dbReference>
<dbReference type="EMBL" id="BAAAQM010000009">
    <property type="protein sequence ID" value="GAA1963708.1"/>
    <property type="molecule type" value="Genomic_DNA"/>
</dbReference>
<proteinExistence type="predicted"/>
<evidence type="ECO:0008006" key="4">
    <source>
        <dbReference type="Google" id="ProtNLM"/>
    </source>
</evidence>
<evidence type="ECO:0000313" key="2">
    <source>
        <dbReference type="EMBL" id="GAA1963708.1"/>
    </source>
</evidence>
<sequence>MSWDVLWPDPAAVPPPKHNHRSRASPHRREEGSGPNNASVVLHVTIATRDGPVRLLLTGDIEPPAQQAVLAAHPDLAADVLKVPHHGSAHQDPDLFTAVHPRLAVISVGAGNTYGHPASRTLDLAATAGARVFRTDRDGQIVVFGTASRLRVATMKREEL</sequence>